<comment type="caution">
    <text evidence="2">The sequence shown here is derived from an EMBL/GenBank/DDBJ whole genome shotgun (WGS) entry which is preliminary data.</text>
</comment>
<sequence>MNHTTETWPAVTDYYRYVDAGDINALVDLFSKDAVYHRPGFPPIVGHDGLLRFYASGRVIAHGRHQLHQIVADGSRIAVNGTFDGVLKDHTCVSLAFADFFTLAGDGRFQERRTFFGVPAV</sequence>
<dbReference type="InterPro" id="IPR037401">
    <property type="entry name" value="SnoaL-like"/>
</dbReference>
<gene>
    <name evidence="2" type="ORF">Cci01nite_19640</name>
</gene>
<organism evidence="2 3">
    <name type="scientific">Catellatospora citrea</name>
    <dbReference type="NCBI Taxonomy" id="53366"/>
    <lineage>
        <taxon>Bacteria</taxon>
        <taxon>Bacillati</taxon>
        <taxon>Actinomycetota</taxon>
        <taxon>Actinomycetes</taxon>
        <taxon>Micromonosporales</taxon>
        <taxon>Micromonosporaceae</taxon>
        <taxon>Catellatospora</taxon>
    </lineage>
</organism>
<reference evidence="2 3" key="1">
    <citation type="submission" date="2021-01" db="EMBL/GenBank/DDBJ databases">
        <title>Whole genome shotgun sequence of Catellatospora citrea NBRC 14495.</title>
        <authorList>
            <person name="Komaki H."/>
            <person name="Tamura T."/>
        </authorList>
    </citation>
    <scope>NUCLEOTIDE SEQUENCE [LARGE SCALE GENOMIC DNA]</scope>
    <source>
        <strain evidence="2 3">NBRC 14495</strain>
    </source>
</reference>
<proteinExistence type="predicted"/>
<protein>
    <recommendedName>
        <fullName evidence="1">SnoaL-like domain-containing protein</fullName>
    </recommendedName>
</protein>
<dbReference type="Pfam" id="PF12680">
    <property type="entry name" value="SnoaL_2"/>
    <property type="match status" value="1"/>
</dbReference>
<dbReference type="EMBL" id="BONH01000007">
    <property type="protein sequence ID" value="GIF96870.1"/>
    <property type="molecule type" value="Genomic_DNA"/>
</dbReference>
<dbReference type="AlphaFoldDB" id="A0A8J3KGS6"/>
<feature type="domain" description="SnoaL-like" evidence="1">
    <location>
        <begin position="11"/>
        <end position="110"/>
    </location>
</feature>
<dbReference type="InterPro" id="IPR032710">
    <property type="entry name" value="NTF2-like_dom_sf"/>
</dbReference>
<keyword evidence="3" id="KW-1185">Reference proteome</keyword>
<evidence type="ECO:0000259" key="1">
    <source>
        <dbReference type="Pfam" id="PF12680"/>
    </source>
</evidence>
<dbReference type="RefSeq" id="WP_120314758.1">
    <property type="nucleotide sequence ID" value="NZ_BONH01000007.1"/>
</dbReference>
<dbReference type="CDD" id="cd00531">
    <property type="entry name" value="NTF2_like"/>
    <property type="match status" value="1"/>
</dbReference>
<dbReference type="Gene3D" id="3.10.450.50">
    <property type="match status" value="1"/>
</dbReference>
<dbReference type="SUPFAM" id="SSF54427">
    <property type="entry name" value="NTF2-like"/>
    <property type="match status" value="1"/>
</dbReference>
<evidence type="ECO:0000313" key="2">
    <source>
        <dbReference type="EMBL" id="GIF96870.1"/>
    </source>
</evidence>
<dbReference type="Proteomes" id="UP000659904">
    <property type="component" value="Unassembled WGS sequence"/>
</dbReference>
<name>A0A8J3KGS6_9ACTN</name>
<evidence type="ECO:0000313" key="3">
    <source>
        <dbReference type="Proteomes" id="UP000659904"/>
    </source>
</evidence>
<accession>A0A8J3KGS6</accession>